<protein>
    <recommendedName>
        <fullName evidence="4">DUF3021 domain-containing protein</fullName>
    </recommendedName>
</protein>
<feature type="transmembrane region" description="Helical" evidence="1">
    <location>
        <begin position="116"/>
        <end position="137"/>
    </location>
</feature>
<gene>
    <name evidence="2" type="ORF">CDL20_05255</name>
</gene>
<keyword evidence="1" id="KW-0812">Transmembrane</keyword>
<keyword evidence="1" id="KW-1133">Transmembrane helix</keyword>
<feature type="transmembrane region" description="Helical" evidence="1">
    <location>
        <begin position="89"/>
        <end position="110"/>
    </location>
</feature>
<accession>A0A2N5Q1G5</accession>
<comment type="caution">
    <text evidence="2">The sequence shown here is derived from an EMBL/GenBank/DDBJ whole genome shotgun (WGS) entry which is preliminary data.</text>
</comment>
<feature type="transmembrane region" description="Helical" evidence="1">
    <location>
        <begin position="228"/>
        <end position="248"/>
    </location>
</feature>
<feature type="transmembrane region" description="Helical" evidence="1">
    <location>
        <begin position="194"/>
        <end position="216"/>
    </location>
</feature>
<keyword evidence="1" id="KW-0472">Membrane</keyword>
<feature type="transmembrane region" description="Helical" evidence="1">
    <location>
        <begin position="54"/>
        <end position="77"/>
    </location>
</feature>
<evidence type="ECO:0000313" key="3">
    <source>
        <dbReference type="Proteomes" id="UP000234840"/>
    </source>
</evidence>
<reference evidence="2 3" key="1">
    <citation type="journal article" date="2017" name="Genome Med.">
        <title>A novel Ruminococcus gnavus clade enriched in inflammatory bowel disease patients.</title>
        <authorList>
            <person name="Hall A.B."/>
            <person name="Yassour M."/>
            <person name="Sauk J."/>
            <person name="Garner A."/>
            <person name="Jiang X."/>
            <person name="Arthur T."/>
            <person name="Lagoudas G.K."/>
            <person name="Vatanen T."/>
            <person name="Fornelos N."/>
            <person name="Wilson R."/>
            <person name="Bertha M."/>
            <person name="Cohen M."/>
            <person name="Garber J."/>
            <person name="Khalili H."/>
            <person name="Gevers D."/>
            <person name="Ananthakrishnan A.N."/>
            <person name="Kugathasan S."/>
            <person name="Lander E.S."/>
            <person name="Blainey P."/>
            <person name="Vlamakis H."/>
            <person name="Xavier R.J."/>
            <person name="Huttenhower C."/>
        </authorList>
    </citation>
    <scope>NUCLEOTIDE SEQUENCE [LARGE SCALE GENOMIC DNA]</scope>
    <source>
        <strain evidence="2 3">RJX1128</strain>
    </source>
</reference>
<feature type="transmembrane region" description="Helical" evidence="1">
    <location>
        <begin position="166"/>
        <end position="188"/>
    </location>
</feature>
<evidence type="ECO:0008006" key="4">
    <source>
        <dbReference type="Google" id="ProtNLM"/>
    </source>
</evidence>
<organism evidence="2 3">
    <name type="scientific">Mediterraneibacter gnavus</name>
    <name type="common">Ruminococcus gnavus</name>
    <dbReference type="NCBI Taxonomy" id="33038"/>
    <lineage>
        <taxon>Bacteria</taxon>
        <taxon>Bacillati</taxon>
        <taxon>Bacillota</taxon>
        <taxon>Clostridia</taxon>
        <taxon>Lachnospirales</taxon>
        <taxon>Lachnospiraceae</taxon>
        <taxon>Mediterraneibacter</taxon>
    </lineage>
</organism>
<dbReference type="Pfam" id="PF11457">
    <property type="entry name" value="DUF3021"/>
    <property type="match status" value="1"/>
</dbReference>
<dbReference type="EMBL" id="NIHW01000009">
    <property type="protein sequence ID" value="PLT88119.1"/>
    <property type="molecule type" value="Genomic_DNA"/>
</dbReference>
<evidence type="ECO:0000256" key="1">
    <source>
        <dbReference type="SAM" id="Phobius"/>
    </source>
</evidence>
<proteinExistence type="predicted"/>
<dbReference type="Proteomes" id="UP000234840">
    <property type="component" value="Unassembled WGS sequence"/>
</dbReference>
<dbReference type="InterPro" id="IPR021560">
    <property type="entry name" value="DUF3021"/>
</dbReference>
<dbReference type="AlphaFoldDB" id="A0A2N5Q1G5"/>
<feature type="transmembrane region" description="Helical" evidence="1">
    <location>
        <begin position="12"/>
        <end position="34"/>
    </location>
</feature>
<evidence type="ECO:0000313" key="2">
    <source>
        <dbReference type="EMBL" id="PLT88119.1"/>
    </source>
</evidence>
<name>A0A2N5Q1G5_MEDGN</name>
<sequence length="258" mass="29931">MLCLKGKILKYSIEGLLCGSFVYLVFSILLSLRLNTGDFYLVLPALAEDYKSELFATMIQIFVFCWFGGFCGIAYFFSECVEWSFQKQVIGYIFSLTTGMVPLAFVGHWFEHLAIGLFSYLLILLAITFILFVISWFKLKSDVNKIKKEIGIRKNKMRNVQVSSKWIIRWLWVNYGIFVLGFFTLGFFSDNKIVRINFVLDVLICIISLILNFLLFRERYQITFLGKITLLFLTFCFMAFTYFAFLTSGNGLPPALFM</sequence>